<comment type="caution">
    <text evidence="5">The sequence shown here is derived from an EMBL/GenBank/DDBJ whole genome shotgun (WGS) entry which is preliminary data.</text>
</comment>
<dbReference type="PROSITE" id="PS00687">
    <property type="entry name" value="ALDEHYDE_DEHYDR_GLU"/>
    <property type="match status" value="1"/>
</dbReference>
<dbReference type="Proteomes" id="UP001159363">
    <property type="component" value="Chromosome 12"/>
</dbReference>
<evidence type="ECO:0000313" key="6">
    <source>
        <dbReference type="Proteomes" id="UP001159363"/>
    </source>
</evidence>
<feature type="domain" description="Aldehyde dehydrogenase" evidence="4">
    <location>
        <begin position="62"/>
        <end position="487"/>
    </location>
</feature>
<dbReference type="Pfam" id="PF00171">
    <property type="entry name" value="Aldedh"/>
    <property type="match status" value="1"/>
</dbReference>
<keyword evidence="6" id="KW-1185">Reference proteome</keyword>
<gene>
    <name evidence="5" type="ORF">PR048_029428</name>
</gene>
<proteinExistence type="inferred from homology"/>
<dbReference type="PROSITE" id="PS00070">
    <property type="entry name" value="ALDEHYDE_DEHYDR_CYS"/>
    <property type="match status" value="1"/>
</dbReference>
<reference evidence="5 6" key="1">
    <citation type="submission" date="2023-02" db="EMBL/GenBank/DDBJ databases">
        <title>LHISI_Scaffold_Assembly.</title>
        <authorList>
            <person name="Stuart O.P."/>
            <person name="Cleave R."/>
            <person name="Magrath M.J.L."/>
            <person name="Mikheyev A.S."/>
        </authorList>
    </citation>
    <scope>NUCLEOTIDE SEQUENCE [LARGE SCALE GENOMIC DNA]</scope>
    <source>
        <strain evidence="5">Daus_M_001</strain>
        <tissue evidence="5">Leg muscle</tissue>
    </source>
</reference>
<dbReference type="PANTHER" id="PTHR11699">
    <property type="entry name" value="ALDEHYDE DEHYDROGENASE-RELATED"/>
    <property type="match status" value="1"/>
</dbReference>
<dbReference type="InterPro" id="IPR029510">
    <property type="entry name" value="Ald_DH_CS_GLU"/>
</dbReference>
<dbReference type="InterPro" id="IPR016161">
    <property type="entry name" value="Ald_DH/histidinol_DH"/>
</dbReference>
<dbReference type="SUPFAM" id="SSF53720">
    <property type="entry name" value="ALDH-like"/>
    <property type="match status" value="1"/>
</dbReference>
<evidence type="ECO:0000259" key="4">
    <source>
        <dbReference type="Pfam" id="PF00171"/>
    </source>
</evidence>
<keyword evidence="1 3" id="KW-0560">Oxidoreductase</keyword>
<dbReference type="EMBL" id="JARBHB010000013">
    <property type="protein sequence ID" value="KAJ8870407.1"/>
    <property type="molecule type" value="Genomic_DNA"/>
</dbReference>
<dbReference type="Gene3D" id="3.40.605.10">
    <property type="entry name" value="Aldehyde Dehydrogenase, Chain A, domain 1"/>
    <property type="match status" value="1"/>
</dbReference>
<evidence type="ECO:0000313" key="5">
    <source>
        <dbReference type="EMBL" id="KAJ8870407.1"/>
    </source>
</evidence>
<dbReference type="Gene3D" id="3.40.309.10">
    <property type="entry name" value="Aldehyde Dehydrogenase, Chain A, domain 2"/>
    <property type="match status" value="1"/>
</dbReference>
<feature type="active site" evidence="2">
    <location>
        <position position="300"/>
    </location>
</feature>
<protein>
    <recommendedName>
        <fullName evidence="4">Aldehyde dehydrogenase domain-containing protein</fullName>
    </recommendedName>
</protein>
<sequence>MVRFCKARLPLISATCSAHFIQYVVIKDFVESERARWEGNEKGGDRKRERMMACLFINNEFVDAVSGKTFPTINPTNGKKIVDVAEGDKADVDRAVAAASAAFSPRSSWRTMNASARGKLIYKLATLMERDVEYLANLESLDNGKAYADSLFDINFSADIFKYYAGWADKIHGNTCPADGPVLTMTRKEPVGVVGQIIPWNYPVLMLSWKWGPALAAGCTIVLKPAEQTPLTALYMASLIKEAGFPAGVVNVVPGYGPTAGAAVAWHPQIRKVAFTGSTEVGRLIAEAAAKSNLKRISLELGGKSPLVVFSDADLDEAVEIAHVGLFANHGQSCCAGSRTFVQEDIYDSFVKKAVAKAQARKVGDPFVEGTEQGPQVDDEIFNKVLGYIESGKKEGAKLECGGDRVGKEGYFIKPTVFSNVMDNMKIAREEIFGPVQCIIKFKTLEEVIERANNTTYGLAAAIITKDIDKALTFAQSVQAGSVWLQDLLGAVGGCKGGNQACTTTD</sequence>
<evidence type="ECO:0000256" key="3">
    <source>
        <dbReference type="RuleBase" id="RU003345"/>
    </source>
</evidence>
<evidence type="ECO:0000256" key="2">
    <source>
        <dbReference type="PROSITE-ProRule" id="PRU10007"/>
    </source>
</evidence>
<dbReference type="InterPro" id="IPR015590">
    <property type="entry name" value="Aldehyde_DH_dom"/>
</dbReference>
<dbReference type="InterPro" id="IPR016160">
    <property type="entry name" value="Ald_DH_CS_CYS"/>
</dbReference>
<accession>A0ABQ9GE04</accession>
<organism evidence="5 6">
    <name type="scientific">Dryococelus australis</name>
    <dbReference type="NCBI Taxonomy" id="614101"/>
    <lineage>
        <taxon>Eukaryota</taxon>
        <taxon>Metazoa</taxon>
        <taxon>Ecdysozoa</taxon>
        <taxon>Arthropoda</taxon>
        <taxon>Hexapoda</taxon>
        <taxon>Insecta</taxon>
        <taxon>Pterygota</taxon>
        <taxon>Neoptera</taxon>
        <taxon>Polyneoptera</taxon>
        <taxon>Phasmatodea</taxon>
        <taxon>Verophasmatodea</taxon>
        <taxon>Anareolatae</taxon>
        <taxon>Phasmatidae</taxon>
        <taxon>Eurycanthinae</taxon>
        <taxon>Dryococelus</taxon>
    </lineage>
</organism>
<dbReference type="InterPro" id="IPR016162">
    <property type="entry name" value="Ald_DH_N"/>
</dbReference>
<evidence type="ECO:0000256" key="1">
    <source>
        <dbReference type="ARBA" id="ARBA00023002"/>
    </source>
</evidence>
<dbReference type="InterPro" id="IPR016163">
    <property type="entry name" value="Ald_DH_C"/>
</dbReference>
<name>A0ABQ9GE04_9NEOP</name>
<comment type="similarity">
    <text evidence="3">Belongs to the aldehyde dehydrogenase family.</text>
</comment>